<feature type="region of interest" description="Disordered" evidence="1">
    <location>
        <begin position="48"/>
        <end position="83"/>
    </location>
</feature>
<evidence type="ECO:0000256" key="1">
    <source>
        <dbReference type="SAM" id="MobiDB-lite"/>
    </source>
</evidence>
<reference evidence="2" key="1">
    <citation type="submission" date="2022-07" db="EMBL/GenBank/DDBJ databases">
        <title>Chromosome-level genome of Muraenolepis orangiensis.</title>
        <authorList>
            <person name="Kim J."/>
        </authorList>
    </citation>
    <scope>NUCLEOTIDE SEQUENCE</scope>
    <source>
        <strain evidence="2">KU_S4_2022</strain>
        <tissue evidence="2">Muscle</tissue>
    </source>
</reference>
<name>A0A9Q0DBN3_9TELE</name>
<feature type="region of interest" description="Disordered" evidence="1">
    <location>
        <begin position="1"/>
        <end position="35"/>
    </location>
</feature>
<comment type="caution">
    <text evidence="2">The sequence shown here is derived from an EMBL/GenBank/DDBJ whole genome shotgun (WGS) entry which is preliminary data.</text>
</comment>
<dbReference type="Proteomes" id="UP001148018">
    <property type="component" value="Unassembled WGS sequence"/>
</dbReference>
<gene>
    <name evidence="2" type="ORF">NHX12_014571</name>
</gene>
<protein>
    <submittedName>
        <fullName evidence="2">Uncharacterized protein</fullName>
    </submittedName>
</protein>
<proteinExistence type="predicted"/>
<evidence type="ECO:0000313" key="2">
    <source>
        <dbReference type="EMBL" id="KAJ3584075.1"/>
    </source>
</evidence>
<dbReference type="AlphaFoldDB" id="A0A9Q0DBN3"/>
<organism evidence="2 3">
    <name type="scientific">Muraenolepis orangiensis</name>
    <name type="common">Patagonian moray cod</name>
    <dbReference type="NCBI Taxonomy" id="630683"/>
    <lineage>
        <taxon>Eukaryota</taxon>
        <taxon>Metazoa</taxon>
        <taxon>Chordata</taxon>
        <taxon>Craniata</taxon>
        <taxon>Vertebrata</taxon>
        <taxon>Euteleostomi</taxon>
        <taxon>Actinopterygii</taxon>
        <taxon>Neopterygii</taxon>
        <taxon>Teleostei</taxon>
        <taxon>Neoteleostei</taxon>
        <taxon>Acanthomorphata</taxon>
        <taxon>Zeiogadaria</taxon>
        <taxon>Gadariae</taxon>
        <taxon>Gadiformes</taxon>
        <taxon>Muraenolepidoidei</taxon>
        <taxon>Muraenolepididae</taxon>
        <taxon>Muraenolepis</taxon>
    </lineage>
</organism>
<accession>A0A9Q0DBN3</accession>
<dbReference type="EMBL" id="JANIIK010000119">
    <property type="protein sequence ID" value="KAJ3584075.1"/>
    <property type="molecule type" value="Genomic_DNA"/>
</dbReference>
<keyword evidence="3" id="KW-1185">Reference proteome</keyword>
<sequence>MVLCLPRHSGEEGRRTWGAKRIGLRPGDEQREGKRKTTVLALQRRHDALSLHRGPHAASKRASEKAQLSSSGEPGNPFFVSDD</sequence>
<evidence type="ECO:0000313" key="3">
    <source>
        <dbReference type="Proteomes" id="UP001148018"/>
    </source>
</evidence>